<evidence type="ECO:0000256" key="1">
    <source>
        <dbReference type="ARBA" id="ARBA00004651"/>
    </source>
</evidence>
<dbReference type="PROSITE" id="PS51201">
    <property type="entry name" value="RCK_N"/>
    <property type="match status" value="1"/>
</dbReference>
<dbReference type="EMBL" id="JBHUJC010000034">
    <property type="protein sequence ID" value="MFD2276955.1"/>
    <property type="molecule type" value="Genomic_DNA"/>
</dbReference>
<feature type="domain" description="RCK C-terminal" evidence="4">
    <location>
        <begin position="279"/>
        <end position="361"/>
    </location>
</feature>
<evidence type="ECO:0000313" key="5">
    <source>
        <dbReference type="EMBL" id="MFD2276955.1"/>
    </source>
</evidence>
<keyword evidence="5" id="KW-0406">Ion transport</keyword>
<dbReference type="PANTHER" id="PTHR43833:SF9">
    <property type="entry name" value="POTASSIUM CHANNEL PROTEIN YUGO-RELATED"/>
    <property type="match status" value="1"/>
</dbReference>
<dbReference type="InterPro" id="IPR003148">
    <property type="entry name" value="RCK_N"/>
</dbReference>
<dbReference type="InterPro" id="IPR036721">
    <property type="entry name" value="RCK_C_sf"/>
</dbReference>
<dbReference type="PANTHER" id="PTHR43833">
    <property type="entry name" value="POTASSIUM CHANNEL PROTEIN 2-RELATED-RELATED"/>
    <property type="match status" value="1"/>
</dbReference>
<gene>
    <name evidence="5" type="ORF">ACFSQZ_10785</name>
</gene>
<keyword evidence="6" id="KW-1185">Reference proteome</keyword>
<keyword evidence="2" id="KW-1133">Transmembrane helix</keyword>
<dbReference type="InterPro" id="IPR050721">
    <property type="entry name" value="Trk_Ktr_HKT_K-transport"/>
</dbReference>
<name>A0ABW5E7N4_9BACT</name>
<organism evidence="5 6">
    <name type="scientific">Rubritalea spongiae</name>
    <dbReference type="NCBI Taxonomy" id="430797"/>
    <lineage>
        <taxon>Bacteria</taxon>
        <taxon>Pseudomonadati</taxon>
        <taxon>Verrucomicrobiota</taxon>
        <taxon>Verrucomicrobiia</taxon>
        <taxon>Verrucomicrobiales</taxon>
        <taxon>Rubritaleaceae</taxon>
        <taxon>Rubritalea</taxon>
    </lineage>
</organism>
<dbReference type="InterPro" id="IPR036291">
    <property type="entry name" value="NAD(P)-bd_dom_sf"/>
</dbReference>
<dbReference type="Pfam" id="PF02080">
    <property type="entry name" value="TrkA_C"/>
    <property type="match status" value="1"/>
</dbReference>
<dbReference type="SUPFAM" id="SSF116726">
    <property type="entry name" value="TrkA C-terminal domain-like"/>
    <property type="match status" value="1"/>
</dbReference>
<dbReference type="Gene3D" id="1.10.287.70">
    <property type="match status" value="1"/>
</dbReference>
<protein>
    <submittedName>
        <fullName evidence="5">Potassium channel family protein</fullName>
    </submittedName>
</protein>
<feature type="transmembrane region" description="Helical" evidence="2">
    <location>
        <begin position="21"/>
        <end position="42"/>
    </location>
</feature>
<dbReference type="SUPFAM" id="SSF81324">
    <property type="entry name" value="Voltage-gated potassium channels"/>
    <property type="match status" value="1"/>
</dbReference>
<evidence type="ECO:0000313" key="6">
    <source>
        <dbReference type="Proteomes" id="UP001597297"/>
    </source>
</evidence>
<reference evidence="6" key="1">
    <citation type="journal article" date="2019" name="Int. J. Syst. Evol. Microbiol.">
        <title>The Global Catalogue of Microorganisms (GCM) 10K type strain sequencing project: providing services to taxonomists for standard genome sequencing and annotation.</title>
        <authorList>
            <consortium name="The Broad Institute Genomics Platform"/>
            <consortium name="The Broad Institute Genome Sequencing Center for Infectious Disease"/>
            <person name="Wu L."/>
            <person name="Ma J."/>
        </authorList>
    </citation>
    <scope>NUCLEOTIDE SEQUENCE [LARGE SCALE GENOMIC DNA]</scope>
    <source>
        <strain evidence="6">JCM 16545</strain>
    </source>
</reference>
<dbReference type="GO" id="GO:0034220">
    <property type="term" value="P:monoatomic ion transmembrane transport"/>
    <property type="evidence" value="ECO:0007669"/>
    <property type="project" value="UniProtKB-KW"/>
</dbReference>
<feature type="domain" description="RCK N-terminal" evidence="3">
    <location>
        <begin position="122"/>
        <end position="257"/>
    </location>
</feature>
<dbReference type="Pfam" id="PF22614">
    <property type="entry name" value="Slo-like_RCK"/>
    <property type="match status" value="1"/>
</dbReference>
<keyword evidence="5" id="KW-0813">Transport</keyword>
<evidence type="ECO:0000256" key="2">
    <source>
        <dbReference type="SAM" id="Phobius"/>
    </source>
</evidence>
<evidence type="ECO:0000259" key="3">
    <source>
        <dbReference type="PROSITE" id="PS51201"/>
    </source>
</evidence>
<keyword evidence="2" id="KW-0812">Transmembrane</keyword>
<accession>A0ABW5E7N4</accession>
<comment type="caution">
    <text evidence="5">The sequence shown here is derived from an EMBL/GenBank/DDBJ whole genome shotgun (WGS) entry which is preliminary data.</text>
</comment>
<dbReference type="Gene3D" id="3.30.70.1450">
    <property type="entry name" value="Regulator of K+ conductance, C-terminal domain"/>
    <property type="match status" value="1"/>
</dbReference>
<dbReference type="RefSeq" id="WP_377092892.1">
    <property type="nucleotide sequence ID" value="NZ_JBHSJM010000001.1"/>
</dbReference>
<dbReference type="InterPro" id="IPR013099">
    <property type="entry name" value="K_chnl_dom"/>
</dbReference>
<evidence type="ECO:0000259" key="4">
    <source>
        <dbReference type="PROSITE" id="PS51202"/>
    </source>
</evidence>
<dbReference type="Pfam" id="PF07885">
    <property type="entry name" value="Ion_trans_2"/>
    <property type="match status" value="1"/>
</dbReference>
<sequence>MWIIYLKRYFQQTNHSLPGKLLRTFAGALSLNLVFGFAFYLVESPHQEGLSLIDSVWWAMVTMTTVGYGDYFPVTFIGRFFIAYPCFLLGIGLIGYLLGSFAESLINITAKKRKGLINIHMKDHIIVCYCPSVSKVLHIINELRATPEGSTRGIIVIDDKLEEIPEEFLKHDIRFIHGDPTNEEILNKASIRTANGTLILAKDPSDTSSDHNSFTIGTIVEMIEEEIDHSIRTVVEVVSPRNQKMFERSSVDGLVVVEGMSDKMMVQEYCHPGIHRTFGQLLTNTRGSQFYSCETILHDRAIIELQKAALDYQEDLQIIGIRRDSQPILNPDKQMRIEKGDRIIVLAKSKDEFDRFQQTVQ</sequence>
<dbReference type="Gene3D" id="3.40.50.720">
    <property type="entry name" value="NAD(P)-binding Rossmann-like Domain"/>
    <property type="match status" value="1"/>
</dbReference>
<dbReference type="PROSITE" id="PS51202">
    <property type="entry name" value="RCK_C"/>
    <property type="match status" value="1"/>
</dbReference>
<comment type="subcellular location">
    <subcellularLocation>
        <location evidence="1">Cell membrane</location>
        <topology evidence="1">Multi-pass membrane protein</topology>
    </subcellularLocation>
</comment>
<keyword evidence="2" id="KW-0472">Membrane</keyword>
<dbReference type="InterPro" id="IPR006037">
    <property type="entry name" value="RCK_C"/>
</dbReference>
<dbReference type="Proteomes" id="UP001597297">
    <property type="component" value="Unassembled WGS sequence"/>
</dbReference>
<keyword evidence="5" id="KW-0407">Ion channel</keyword>
<proteinExistence type="predicted"/>
<dbReference type="SUPFAM" id="SSF51735">
    <property type="entry name" value="NAD(P)-binding Rossmann-fold domains"/>
    <property type="match status" value="1"/>
</dbReference>
<feature type="transmembrane region" description="Helical" evidence="2">
    <location>
        <begin position="81"/>
        <end position="106"/>
    </location>
</feature>